<keyword evidence="4" id="KW-1185">Reference proteome</keyword>
<dbReference type="InterPro" id="IPR050553">
    <property type="entry name" value="Thioredoxin_ResA/DsbE_sf"/>
</dbReference>
<evidence type="ECO:0000259" key="2">
    <source>
        <dbReference type="PROSITE" id="PS51352"/>
    </source>
</evidence>
<dbReference type="PANTHER" id="PTHR42852:SF16">
    <property type="entry name" value="THIOL:DISULFIDE INTERCHANGE PROTEIN TLPA"/>
    <property type="match status" value="1"/>
</dbReference>
<evidence type="ECO:0000313" key="3">
    <source>
        <dbReference type="EMBL" id="OOF35801.1"/>
    </source>
</evidence>
<dbReference type="InterPro" id="IPR013766">
    <property type="entry name" value="Thioredoxin_domain"/>
</dbReference>
<evidence type="ECO:0000256" key="1">
    <source>
        <dbReference type="SAM" id="SignalP"/>
    </source>
</evidence>
<comment type="caution">
    <text evidence="3">The sequence shown here is derived from an EMBL/GenBank/DDBJ whole genome shotgun (WGS) entry which is preliminary data.</text>
</comment>
<dbReference type="PROSITE" id="PS51352">
    <property type="entry name" value="THIOREDOXIN_2"/>
    <property type="match status" value="1"/>
</dbReference>
<sequence>MKKLLSILFMTFSLQAFATNLADIPLKDVNNQPVSLEQYKGKPVYIKMWASWCPICLAGLAEIDELSANPPQNFTIITVVSPSHKGEKATAEFIEWYKGLDYKNITLLLDEKGEIIERARVRGYPFNVFLDPELKVKKTVPGHLNPEKIRQFAEQ</sequence>
<dbReference type="GO" id="GO:0016491">
    <property type="term" value="F:oxidoreductase activity"/>
    <property type="evidence" value="ECO:0007669"/>
    <property type="project" value="InterPro"/>
</dbReference>
<accession>A0A1V3I6Y7</accession>
<dbReference type="STRING" id="1908258.BKK48_08555"/>
<proteinExistence type="predicted"/>
<feature type="signal peptide" evidence="1">
    <location>
        <begin position="1"/>
        <end position="18"/>
    </location>
</feature>
<dbReference type="OrthoDB" id="9799347at2"/>
<dbReference type="RefSeq" id="WP_077427857.1">
    <property type="nucleotide sequence ID" value="NZ_MLHH01000023.1"/>
</dbReference>
<feature type="domain" description="Thioredoxin" evidence="2">
    <location>
        <begin position="15"/>
        <end position="155"/>
    </location>
</feature>
<dbReference type="Pfam" id="PF00578">
    <property type="entry name" value="AhpC-TSA"/>
    <property type="match status" value="1"/>
</dbReference>
<dbReference type="EMBL" id="MLHH01000023">
    <property type="protein sequence ID" value="OOF35801.1"/>
    <property type="molecule type" value="Genomic_DNA"/>
</dbReference>
<dbReference type="InterPro" id="IPR000866">
    <property type="entry name" value="AhpC/TSA"/>
</dbReference>
<dbReference type="PANTHER" id="PTHR42852">
    <property type="entry name" value="THIOL:DISULFIDE INTERCHANGE PROTEIN DSBE"/>
    <property type="match status" value="1"/>
</dbReference>
<gene>
    <name evidence="3" type="ORF">BKK48_08555</name>
</gene>
<dbReference type="InterPro" id="IPR036249">
    <property type="entry name" value="Thioredoxin-like_sf"/>
</dbReference>
<dbReference type="CDD" id="cd02966">
    <property type="entry name" value="TlpA_like_family"/>
    <property type="match status" value="1"/>
</dbReference>
<name>A0A1V3I6Y7_9PAST</name>
<reference evidence="3 4" key="1">
    <citation type="submission" date="2016-10" db="EMBL/GenBank/DDBJ databases">
        <title>Rodentibacter gen. nov. and new species.</title>
        <authorList>
            <person name="Christensen H."/>
        </authorList>
    </citation>
    <scope>NUCLEOTIDE SEQUENCE [LARGE SCALE GENOMIC DNA]</scope>
    <source>
        <strain evidence="3 4">Ac69</strain>
    </source>
</reference>
<organism evidence="3 4">
    <name type="scientific">Rodentibacter heidelbergensis</name>
    <dbReference type="NCBI Taxonomy" id="1908258"/>
    <lineage>
        <taxon>Bacteria</taxon>
        <taxon>Pseudomonadati</taxon>
        <taxon>Pseudomonadota</taxon>
        <taxon>Gammaproteobacteria</taxon>
        <taxon>Pasteurellales</taxon>
        <taxon>Pasteurellaceae</taxon>
        <taxon>Rodentibacter</taxon>
    </lineage>
</organism>
<dbReference type="GO" id="GO:0016209">
    <property type="term" value="F:antioxidant activity"/>
    <property type="evidence" value="ECO:0007669"/>
    <property type="project" value="InterPro"/>
</dbReference>
<feature type="chain" id="PRO_5012189212" description="Thioredoxin domain-containing protein" evidence="1">
    <location>
        <begin position="19"/>
        <end position="155"/>
    </location>
</feature>
<protein>
    <recommendedName>
        <fullName evidence="2">Thioredoxin domain-containing protein</fullName>
    </recommendedName>
</protein>
<dbReference type="Proteomes" id="UP000189437">
    <property type="component" value="Unassembled WGS sequence"/>
</dbReference>
<dbReference type="AlphaFoldDB" id="A0A1V3I6Y7"/>
<evidence type="ECO:0000313" key="4">
    <source>
        <dbReference type="Proteomes" id="UP000189437"/>
    </source>
</evidence>
<dbReference type="Gene3D" id="3.40.30.10">
    <property type="entry name" value="Glutaredoxin"/>
    <property type="match status" value="1"/>
</dbReference>
<keyword evidence="1" id="KW-0732">Signal</keyword>
<dbReference type="SUPFAM" id="SSF52833">
    <property type="entry name" value="Thioredoxin-like"/>
    <property type="match status" value="1"/>
</dbReference>